<feature type="domain" description="Glutaredoxin" evidence="3">
    <location>
        <begin position="89"/>
        <end position="148"/>
    </location>
</feature>
<dbReference type="Proteomes" id="UP001165080">
    <property type="component" value="Unassembled WGS sequence"/>
</dbReference>
<dbReference type="Pfam" id="PF00462">
    <property type="entry name" value="Glutaredoxin"/>
    <property type="match status" value="1"/>
</dbReference>
<evidence type="ECO:0000256" key="2">
    <source>
        <dbReference type="SAM" id="Phobius"/>
    </source>
</evidence>
<sequence>MKLVAGQPATAIRHIPRQSSIIATPFRPSSCTTTSQTPCAPQLARNIWPSTVRASQTMTTAQAATTSLSSLDSPGNAASNAEQLRQARVVVMSTPACPYCKRAKEALASAGIPYVDVNVGIDEALRQKVRDVTGKRTVPQIFLAGRSIGGCDDLLTQLADGGFRTALAEAEAAAATAVQPDLLAEIESAQRRAAEASAQQHAQAGPDGGGATAAAAAAAAAGRQQLEALAARLRLPEQQGGIARSERTSGSRAFRVFSLRRLLDWLSAAGETTDPRVTATRLLAANVIAAATLERQEADRVAAAVTRGSVAGGAADDDALLMLSTEAPAPKPGEALNVQFMWQGPARPANEVAGSLRQLILELYDTHLSADGRSVSYGAMRSDPRFAAFVIATAELQVVDLSPLSREELMAFAINLYNALIIHALVALGLTRMTSTQRATFYSRTAKYNIGGLDYSADDLENGVLRGNRAGASNLFNLLGLTGLAGGCWRRGDPRLAKVVSPPDARIHFALVCGAKSCPPIKLYTAANLEEGLAAAAEAFCGEEVRVDAARREVKLSKIFKWYAVDFGKDKYERLSYIATFLTEPARGELQQLVRAARSGSGDVRVTYSEYDWSLNGTD</sequence>
<dbReference type="PANTHER" id="PTHR46361:SF3">
    <property type="entry name" value="ELECTRON CARRIER_ PROTEIN DISULFIDE OXIDOREDUCTASE"/>
    <property type="match status" value="1"/>
</dbReference>
<keyword evidence="2" id="KW-1133">Transmembrane helix</keyword>
<dbReference type="Pfam" id="PF04784">
    <property type="entry name" value="DUF547"/>
    <property type="match status" value="1"/>
</dbReference>
<reference evidence="5 6" key="1">
    <citation type="journal article" date="2023" name="Commun. Biol.">
        <title>Reorganization of the ancestral sex-determining regions during the evolution of trioecy in Pleodorina starrii.</title>
        <authorList>
            <person name="Takahashi K."/>
            <person name="Suzuki S."/>
            <person name="Kawai-Toyooka H."/>
            <person name="Yamamoto K."/>
            <person name="Hamaji T."/>
            <person name="Ootsuki R."/>
            <person name="Yamaguchi H."/>
            <person name="Kawachi M."/>
            <person name="Higashiyama T."/>
            <person name="Nozaki H."/>
        </authorList>
    </citation>
    <scope>NUCLEOTIDE SEQUENCE [LARGE SCALE GENOMIC DNA]</scope>
    <source>
        <strain evidence="5 6">NIES-4479</strain>
    </source>
</reference>
<accession>A0A9W6BIB5</accession>
<dbReference type="InterPro" id="IPR002109">
    <property type="entry name" value="Glutaredoxin"/>
</dbReference>
<dbReference type="PANTHER" id="PTHR46361">
    <property type="entry name" value="ELECTRON CARRIER/ PROTEIN DISULFIDE OXIDOREDUCTASE"/>
    <property type="match status" value="1"/>
</dbReference>
<evidence type="ECO:0000259" key="4">
    <source>
        <dbReference type="Pfam" id="PF04784"/>
    </source>
</evidence>
<proteinExistence type="predicted"/>
<evidence type="ECO:0000256" key="1">
    <source>
        <dbReference type="SAM" id="MobiDB-lite"/>
    </source>
</evidence>
<protein>
    <recommendedName>
        <fullName evidence="7">Glutaredoxin</fullName>
    </recommendedName>
</protein>
<evidence type="ECO:0000313" key="5">
    <source>
        <dbReference type="EMBL" id="GLC52614.1"/>
    </source>
</evidence>
<keyword evidence="2" id="KW-0472">Membrane</keyword>
<dbReference type="PRINTS" id="PR00160">
    <property type="entry name" value="GLUTAREDOXIN"/>
</dbReference>
<evidence type="ECO:0000259" key="3">
    <source>
        <dbReference type="Pfam" id="PF00462"/>
    </source>
</evidence>
<feature type="compositionally biased region" description="Low complexity" evidence="1">
    <location>
        <begin position="195"/>
        <end position="205"/>
    </location>
</feature>
<name>A0A9W6BIB5_9CHLO</name>
<organism evidence="5 6">
    <name type="scientific">Pleodorina starrii</name>
    <dbReference type="NCBI Taxonomy" id="330485"/>
    <lineage>
        <taxon>Eukaryota</taxon>
        <taxon>Viridiplantae</taxon>
        <taxon>Chlorophyta</taxon>
        <taxon>core chlorophytes</taxon>
        <taxon>Chlorophyceae</taxon>
        <taxon>CS clade</taxon>
        <taxon>Chlamydomonadales</taxon>
        <taxon>Volvocaceae</taxon>
        <taxon>Pleodorina</taxon>
    </lineage>
</organism>
<feature type="domain" description="DUF547" evidence="4">
    <location>
        <begin position="402"/>
        <end position="540"/>
    </location>
</feature>
<dbReference type="PROSITE" id="PS51354">
    <property type="entry name" value="GLUTAREDOXIN_2"/>
    <property type="match status" value="1"/>
</dbReference>
<feature type="region of interest" description="Disordered" evidence="1">
    <location>
        <begin position="189"/>
        <end position="211"/>
    </location>
</feature>
<evidence type="ECO:0000313" key="6">
    <source>
        <dbReference type="Proteomes" id="UP001165080"/>
    </source>
</evidence>
<dbReference type="CDD" id="cd02066">
    <property type="entry name" value="GRX_family"/>
    <property type="match status" value="1"/>
</dbReference>
<comment type="caution">
    <text evidence="5">The sequence shown here is derived from an EMBL/GenBank/DDBJ whole genome shotgun (WGS) entry which is preliminary data.</text>
</comment>
<dbReference type="SUPFAM" id="SSF52833">
    <property type="entry name" value="Thioredoxin-like"/>
    <property type="match status" value="1"/>
</dbReference>
<dbReference type="InterPro" id="IPR036249">
    <property type="entry name" value="Thioredoxin-like_sf"/>
</dbReference>
<dbReference type="Gene3D" id="3.40.30.10">
    <property type="entry name" value="Glutaredoxin"/>
    <property type="match status" value="1"/>
</dbReference>
<gene>
    <name evidence="5" type="primary">PLEST003439</name>
    <name evidence="5" type="ORF">PLESTB_000649300</name>
</gene>
<keyword evidence="2" id="KW-0812">Transmembrane</keyword>
<dbReference type="AlphaFoldDB" id="A0A9W6BIB5"/>
<dbReference type="EMBL" id="BRXU01000006">
    <property type="protein sequence ID" value="GLC52614.1"/>
    <property type="molecule type" value="Genomic_DNA"/>
</dbReference>
<keyword evidence="6" id="KW-1185">Reference proteome</keyword>
<feature type="transmembrane region" description="Helical" evidence="2">
    <location>
        <begin position="409"/>
        <end position="430"/>
    </location>
</feature>
<dbReference type="InterPro" id="IPR006869">
    <property type="entry name" value="DUF547"/>
</dbReference>
<evidence type="ECO:0008006" key="7">
    <source>
        <dbReference type="Google" id="ProtNLM"/>
    </source>
</evidence>
<dbReference type="InterPro" id="IPR014025">
    <property type="entry name" value="Glutaredoxin_subgr"/>
</dbReference>